<name>A0ABQ6PDA8_9SPHN</name>
<reference evidence="1 2" key="1">
    <citation type="submission" date="2023-06" db="EMBL/GenBank/DDBJ databases">
        <title>Draft genome sequence of Novosphingobium sp. strain IK01.</title>
        <authorList>
            <person name="Hatamoto M."/>
            <person name="Ikarashi T."/>
            <person name="Yamaguchi T."/>
        </authorList>
    </citation>
    <scope>NUCLEOTIDE SEQUENCE [LARGE SCALE GENOMIC DNA]</scope>
    <source>
        <strain evidence="1 2">IK01</strain>
    </source>
</reference>
<protein>
    <recommendedName>
        <fullName evidence="3">Hedgehog/Intein (Hint) domain-containing protein</fullName>
    </recommendedName>
</protein>
<evidence type="ECO:0000313" key="1">
    <source>
        <dbReference type="EMBL" id="GMM62577.1"/>
    </source>
</evidence>
<gene>
    <name evidence="1" type="ORF">NUTIK01_33540</name>
</gene>
<accession>A0ABQ6PDA8</accession>
<evidence type="ECO:0008006" key="3">
    <source>
        <dbReference type="Google" id="ProtNLM"/>
    </source>
</evidence>
<proteinExistence type="predicted"/>
<comment type="caution">
    <text evidence="1">The sequence shown here is derived from an EMBL/GenBank/DDBJ whole genome shotgun (WGS) entry which is preliminary data.</text>
</comment>
<keyword evidence="2" id="KW-1185">Reference proteome</keyword>
<organism evidence="1 2">
    <name type="scientific">Novosphingobium pituita</name>
    <dbReference type="NCBI Taxonomy" id="3056842"/>
    <lineage>
        <taxon>Bacteria</taxon>
        <taxon>Pseudomonadati</taxon>
        <taxon>Pseudomonadota</taxon>
        <taxon>Alphaproteobacteria</taxon>
        <taxon>Sphingomonadales</taxon>
        <taxon>Sphingomonadaceae</taxon>
        <taxon>Novosphingobium</taxon>
    </lineage>
</organism>
<sequence>MKCVNRTVIGHHIIDIDGCLRATNHSSVSAEDILALGGLATRNLEVWLEIYGESWLLGPLDRVELDADTVAFFRTRAVTPVGFAFNRAERATIALAA</sequence>
<dbReference type="Proteomes" id="UP001187221">
    <property type="component" value="Unassembled WGS sequence"/>
</dbReference>
<dbReference type="EMBL" id="BTFW01000003">
    <property type="protein sequence ID" value="GMM62577.1"/>
    <property type="molecule type" value="Genomic_DNA"/>
</dbReference>
<evidence type="ECO:0000313" key="2">
    <source>
        <dbReference type="Proteomes" id="UP001187221"/>
    </source>
</evidence>